<dbReference type="SUPFAM" id="SSF49363">
    <property type="entry name" value="Purple acid phosphatase, N-terminal domain"/>
    <property type="match status" value="1"/>
</dbReference>
<sequence>MKKLILLIGILIIFGIFSYAVFSEETRQMIYTQPYLLSLHPKSEMNICWLTGETARESYVEYGQAESLGKKVPAREFKINGLRKSATLAGYNKEPGENPSLDVFQEIAVLNDLTPGTKYFYRVVTKSGEKILKGRTYYFKTAPLHGNQVEYALLSDFRKKSEMLETGKQTGWQKVDFIVNNTDMPDMPWKAGEWFQVKDCFISREEAGKEWFTVMQQPGESAKLLQYVPIYSYSVNQEPEDQRFVKDKGMDTDKSKLDASIYMQLFRPLYSE</sequence>
<dbReference type="eggNOG" id="COG1409">
    <property type="taxonomic scope" value="Bacteria"/>
</dbReference>
<dbReference type="Gene3D" id="2.60.40.380">
    <property type="entry name" value="Purple acid phosphatase-like, N-terminal"/>
    <property type="match status" value="1"/>
</dbReference>
<name>S0FLP3_RUMCE</name>
<evidence type="ECO:0000313" key="3">
    <source>
        <dbReference type="Proteomes" id="UP000014155"/>
    </source>
</evidence>
<dbReference type="Proteomes" id="UP000014155">
    <property type="component" value="Unassembled WGS sequence"/>
</dbReference>
<dbReference type="GO" id="GO:0003993">
    <property type="term" value="F:acid phosphatase activity"/>
    <property type="evidence" value="ECO:0007669"/>
    <property type="project" value="InterPro"/>
</dbReference>
<feature type="domain" description="Purple acid phosphatase N-terminal" evidence="1">
    <location>
        <begin position="37"/>
        <end position="141"/>
    </location>
</feature>
<dbReference type="InterPro" id="IPR015914">
    <property type="entry name" value="PAPs_N"/>
</dbReference>
<proteinExistence type="predicted"/>
<comment type="caution">
    <text evidence="2">The sequence shown here is derived from an EMBL/GenBank/DDBJ whole genome shotgun (WGS) entry which is preliminary data.</text>
</comment>
<accession>S0FLP3</accession>
<gene>
    <name evidence="2" type="ORF">CTER_1133</name>
</gene>
<dbReference type="PATRIC" id="fig|1195236.3.peg.1433"/>
<dbReference type="GO" id="GO:0046872">
    <property type="term" value="F:metal ion binding"/>
    <property type="evidence" value="ECO:0007669"/>
    <property type="project" value="InterPro"/>
</dbReference>
<evidence type="ECO:0000313" key="2">
    <source>
        <dbReference type="EMBL" id="EMS72822.1"/>
    </source>
</evidence>
<protein>
    <recommendedName>
        <fullName evidence="1">Purple acid phosphatase N-terminal domain-containing protein</fullName>
    </recommendedName>
</protein>
<dbReference type="RefSeq" id="WP_004624538.1">
    <property type="nucleotide sequence ID" value="NZ_AORV01000025.1"/>
</dbReference>
<reference evidence="2 3" key="1">
    <citation type="journal article" date="2013" name="Genome Announc.">
        <title>Draft Genome Sequence of the Cellulolytic, Mesophilic, Anaerobic Bacterium Clostridium termitidis Strain CT1112 (DSM 5398).</title>
        <authorList>
            <person name="Lal S."/>
            <person name="Ramachandran U."/>
            <person name="Zhang X."/>
            <person name="Munir R."/>
            <person name="Sparling R."/>
            <person name="Levin D.B."/>
        </authorList>
    </citation>
    <scope>NUCLEOTIDE SEQUENCE [LARGE SCALE GENOMIC DNA]</scope>
    <source>
        <strain evidence="2 3">CT1112</strain>
    </source>
</reference>
<dbReference type="AlphaFoldDB" id="S0FLP3"/>
<dbReference type="InterPro" id="IPR008963">
    <property type="entry name" value="Purple_acid_Pase-like_N"/>
</dbReference>
<dbReference type="Pfam" id="PF16656">
    <property type="entry name" value="Pur_ac_phosph_N"/>
    <property type="match status" value="1"/>
</dbReference>
<keyword evidence="3" id="KW-1185">Reference proteome</keyword>
<evidence type="ECO:0000259" key="1">
    <source>
        <dbReference type="Pfam" id="PF16656"/>
    </source>
</evidence>
<dbReference type="EMBL" id="AORV01000025">
    <property type="protein sequence ID" value="EMS72822.1"/>
    <property type="molecule type" value="Genomic_DNA"/>
</dbReference>
<organism evidence="2 3">
    <name type="scientific">Ruminiclostridium cellobioparum subsp. termitidis CT1112</name>
    <dbReference type="NCBI Taxonomy" id="1195236"/>
    <lineage>
        <taxon>Bacteria</taxon>
        <taxon>Bacillati</taxon>
        <taxon>Bacillota</taxon>
        <taxon>Clostridia</taxon>
        <taxon>Eubacteriales</taxon>
        <taxon>Oscillospiraceae</taxon>
        <taxon>Ruminiclostridium</taxon>
    </lineage>
</organism>